<dbReference type="Proteomes" id="UP000274033">
    <property type="component" value="Unassembled WGS sequence"/>
</dbReference>
<reference evidence="1 2" key="1">
    <citation type="journal article" date="2013" name="J. Microbiol.">
        <title>Lysinibacillus chungkukjangi sp. nov., isolated from Chungkukjang, Korean fermented soybean food.</title>
        <authorList>
            <person name="Kim S.J."/>
            <person name="Jang Y.H."/>
            <person name="Hamada M."/>
            <person name="Ahn J.H."/>
            <person name="Weon H.Y."/>
            <person name="Suzuki K."/>
            <person name="Whang K.S."/>
            <person name="Kwon S.W."/>
        </authorList>
    </citation>
    <scope>NUCLEOTIDE SEQUENCE [LARGE SCALE GENOMIC DNA]</scope>
    <source>
        <strain evidence="1 2">MCCC 1A12701</strain>
    </source>
</reference>
<evidence type="ECO:0000313" key="1">
    <source>
        <dbReference type="EMBL" id="RQW73632.1"/>
    </source>
</evidence>
<comment type="caution">
    <text evidence="1">The sequence shown here is derived from an EMBL/GenBank/DDBJ whole genome shotgun (WGS) entry which is preliminary data.</text>
</comment>
<proteinExistence type="predicted"/>
<accession>A0A3N9UM86</accession>
<dbReference type="AlphaFoldDB" id="A0A3N9UM86"/>
<name>A0A3N9UM86_9BACI</name>
<dbReference type="SUPFAM" id="SSF57850">
    <property type="entry name" value="RING/U-box"/>
    <property type="match status" value="1"/>
</dbReference>
<dbReference type="EMBL" id="RRCT01000017">
    <property type="protein sequence ID" value="RQW73632.1"/>
    <property type="molecule type" value="Genomic_DNA"/>
</dbReference>
<gene>
    <name evidence="1" type="ORF">EBB45_15390</name>
</gene>
<evidence type="ECO:0000313" key="2">
    <source>
        <dbReference type="Proteomes" id="UP000274033"/>
    </source>
</evidence>
<dbReference type="RefSeq" id="WP_124766232.1">
    <property type="nucleotide sequence ID" value="NZ_JAFBDY010000016.1"/>
</dbReference>
<keyword evidence="2" id="KW-1185">Reference proteome</keyword>
<dbReference type="OrthoDB" id="9800296at2"/>
<protein>
    <submittedName>
        <fullName evidence="1">Cytoplasmic protein</fullName>
    </submittedName>
</protein>
<sequence>MENQYQLAHRFSSLHRKELEEDKICGCFYCGKIFHPTKISEWIEHGNTALCPYCGIDAVIGESSGYPITEQFLKGMYMEWF</sequence>
<organism evidence="1 2">
    <name type="scientific">Lysinibacillus composti</name>
    <dbReference type="NCBI Taxonomy" id="720633"/>
    <lineage>
        <taxon>Bacteria</taxon>
        <taxon>Bacillati</taxon>
        <taxon>Bacillota</taxon>
        <taxon>Bacilli</taxon>
        <taxon>Bacillales</taxon>
        <taxon>Bacillaceae</taxon>
        <taxon>Lysinibacillus</taxon>
    </lineage>
</organism>